<dbReference type="Gene3D" id="1.20.120.530">
    <property type="entry name" value="GntR ligand-binding domain-like"/>
    <property type="match status" value="1"/>
</dbReference>
<dbReference type="PANTHER" id="PTHR43537:SF5">
    <property type="entry name" value="UXU OPERON TRANSCRIPTIONAL REGULATOR"/>
    <property type="match status" value="1"/>
</dbReference>
<dbReference type="InterPro" id="IPR036390">
    <property type="entry name" value="WH_DNA-bd_sf"/>
</dbReference>
<feature type="domain" description="HTH gntR-type" evidence="4">
    <location>
        <begin position="7"/>
        <end position="75"/>
    </location>
</feature>
<dbReference type="InterPro" id="IPR011711">
    <property type="entry name" value="GntR_C"/>
</dbReference>
<dbReference type="RefSeq" id="WP_209368350.1">
    <property type="nucleotide sequence ID" value="NZ_CP046956.1"/>
</dbReference>
<dbReference type="InterPro" id="IPR008920">
    <property type="entry name" value="TF_FadR/GntR_C"/>
</dbReference>
<gene>
    <name evidence="5" type="ORF">ERJ70_07560</name>
</gene>
<dbReference type="InterPro" id="IPR000524">
    <property type="entry name" value="Tscrpt_reg_HTH_GntR"/>
</dbReference>
<protein>
    <submittedName>
        <fullName evidence="5">FCD domain-containing protein</fullName>
    </submittedName>
</protein>
<reference evidence="5 6" key="1">
    <citation type="submission" date="2019-12" db="EMBL/GenBank/DDBJ databases">
        <title>The whole genome sequencing of a strain isolated from a Mars analog, Dalangtan Playa.</title>
        <authorList>
            <person name="Huang T."/>
        </authorList>
    </citation>
    <scope>NUCLEOTIDE SEQUENCE [LARGE SCALE GENOMIC DNA]</scope>
    <source>
        <strain evidence="5 6">DP4-553-S</strain>
    </source>
</reference>
<dbReference type="EMBL" id="CP046956">
    <property type="protein sequence ID" value="QTM99172.1"/>
    <property type="molecule type" value="Genomic_DNA"/>
</dbReference>
<evidence type="ECO:0000313" key="5">
    <source>
        <dbReference type="EMBL" id="QTM99172.1"/>
    </source>
</evidence>
<dbReference type="CDD" id="cd07377">
    <property type="entry name" value="WHTH_GntR"/>
    <property type="match status" value="1"/>
</dbReference>
<dbReference type="Pfam" id="PF07729">
    <property type="entry name" value="FCD"/>
    <property type="match status" value="1"/>
</dbReference>
<keyword evidence="6" id="KW-1185">Reference proteome</keyword>
<sequence>MKTVKKKRLSEMVADEIKQYIKKENLTSGDRLPATTELMNALGIGRSTLREALQLLESQDILEVLNGKGTFIKDAKPFYIRTAFDVENEKKFLLDALDVRMALEGKAVDLAVHKATEKDITIMQQHLTDYVRYIEEGKREQANRADAGFHQALYDAANNQLLTSIIDSVWDTFHQFWNEPFGQDDIFDQSYPFHVALLEAIKQRNTVAAADSFQKMMDSVKTSIEKYRE</sequence>
<dbReference type="InterPro" id="IPR036388">
    <property type="entry name" value="WH-like_DNA-bd_sf"/>
</dbReference>
<organism evidence="5 6">
    <name type="scientific">Sediminibacillus dalangtanensis</name>
    <dbReference type="NCBI Taxonomy" id="2729421"/>
    <lineage>
        <taxon>Bacteria</taxon>
        <taxon>Bacillati</taxon>
        <taxon>Bacillota</taxon>
        <taxon>Bacilli</taxon>
        <taxon>Bacillales</taxon>
        <taxon>Bacillaceae</taxon>
        <taxon>Sediminibacillus</taxon>
    </lineage>
</organism>
<accession>A0ABX7VQF0</accession>
<dbReference type="PANTHER" id="PTHR43537">
    <property type="entry name" value="TRANSCRIPTIONAL REGULATOR, GNTR FAMILY"/>
    <property type="match status" value="1"/>
</dbReference>
<evidence type="ECO:0000313" key="6">
    <source>
        <dbReference type="Proteomes" id="UP000665043"/>
    </source>
</evidence>
<dbReference type="PRINTS" id="PR00035">
    <property type="entry name" value="HTHGNTR"/>
</dbReference>
<evidence type="ECO:0000256" key="2">
    <source>
        <dbReference type="ARBA" id="ARBA00023125"/>
    </source>
</evidence>
<evidence type="ECO:0000256" key="1">
    <source>
        <dbReference type="ARBA" id="ARBA00023015"/>
    </source>
</evidence>
<dbReference type="PROSITE" id="PS50949">
    <property type="entry name" value="HTH_GNTR"/>
    <property type="match status" value="1"/>
</dbReference>
<dbReference type="Gene3D" id="1.10.10.10">
    <property type="entry name" value="Winged helix-like DNA-binding domain superfamily/Winged helix DNA-binding domain"/>
    <property type="match status" value="1"/>
</dbReference>
<evidence type="ECO:0000256" key="3">
    <source>
        <dbReference type="ARBA" id="ARBA00023163"/>
    </source>
</evidence>
<dbReference type="SMART" id="SM00895">
    <property type="entry name" value="FCD"/>
    <property type="match status" value="1"/>
</dbReference>
<dbReference type="SMART" id="SM00345">
    <property type="entry name" value="HTH_GNTR"/>
    <property type="match status" value="1"/>
</dbReference>
<keyword evidence="2" id="KW-0238">DNA-binding</keyword>
<proteinExistence type="predicted"/>
<name>A0ABX7VQF0_9BACI</name>
<keyword evidence="1" id="KW-0805">Transcription regulation</keyword>
<keyword evidence="3" id="KW-0804">Transcription</keyword>
<evidence type="ECO:0000259" key="4">
    <source>
        <dbReference type="PROSITE" id="PS50949"/>
    </source>
</evidence>
<dbReference type="Pfam" id="PF00392">
    <property type="entry name" value="GntR"/>
    <property type="match status" value="1"/>
</dbReference>
<dbReference type="SUPFAM" id="SSF48008">
    <property type="entry name" value="GntR ligand-binding domain-like"/>
    <property type="match status" value="1"/>
</dbReference>
<dbReference type="Proteomes" id="UP000665043">
    <property type="component" value="Chromosome"/>
</dbReference>
<dbReference type="SUPFAM" id="SSF46785">
    <property type="entry name" value="Winged helix' DNA-binding domain"/>
    <property type="match status" value="1"/>
</dbReference>